<dbReference type="Gene3D" id="3.40.1440.10">
    <property type="entry name" value="GIY-YIG endonuclease"/>
    <property type="match status" value="1"/>
</dbReference>
<feature type="domain" description="GIY-YIG" evidence="1">
    <location>
        <begin position="1"/>
        <end position="80"/>
    </location>
</feature>
<dbReference type="InterPro" id="IPR035901">
    <property type="entry name" value="GIY-YIG_endonuc_sf"/>
</dbReference>
<dbReference type="AlphaFoldDB" id="A0A836CN45"/>
<dbReference type="InterPro" id="IPR000305">
    <property type="entry name" value="GIY-YIG_endonuc"/>
</dbReference>
<dbReference type="SUPFAM" id="SSF82771">
    <property type="entry name" value="GIY-YIG endonuclease"/>
    <property type="match status" value="1"/>
</dbReference>
<protein>
    <recommendedName>
        <fullName evidence="1">GIY-YIG domain-containing protein</fullName>
    </recommendedName>
</protein>
<dbReference type="OrthoDB" id="24645at2759"/>
<evidence type="ECO:0000259" key="1">
    <source>
        <dbReference type="PROSITE" id="PS50164"/>
    </source>
</evidence>
<comment type="caution">
    <text evidence="2">The sequence shown here is derived from an EMBL/GenBank/DDBJ whole genome shotgun (WGS) entry which is preliminary data.</text>
</comment>
<reference evidence="2" key="1">
    <citation type="submission" date="2021-02" db="EMBL/GenBank/DDBJ databases">
        <title>First Annotated Genome of the Yellow-green Alga Tribonema minus.</title>
        <authorList>
            <person name="Mahan K.M."/>
        </authorList>
    </citation>
    <scope>NUCLEOTIDE SEQUENCE</scope>
    <source>
        <strain evidence="2">UTEX B ZZ1240</strain>
    </source>
</reference>
<dbReference type="PANTHER" id="PTHR20208">
    <property type="entry name" value="STRUCTURE-SPECIFIC ENDONUCLEASE SUBUNIT SLX1"/>
    <property type="match status" value="1"/>
</dbReference>
<proteinExistence type="predicted"/>
<evidence type="ECO:0000313" key="3">
    <source>
        <dbReference type="Proteomes" id="UP000664859"/>
    </source>
</evidence>
<gene>
    <name evidence="2" type="ORF">JKP88DRAFT_174780</name>
</gene>
<dbReference type="InterPro" id="IPR050381">
    <property type="entry name" value="SLX1_endonuclease"/>
</dbReference>
<organism evidence="2 3">
    <name type="scientific">Tribonema minus</name>
    <dbReference type="NCBI Taxonomy" id="303371"/>
    <lineage>
        <taxon>Eukaryota</taxon>
        <taxon>Sar</taxon>
        <taxon>Stramenopiles</taxon>
        <taxon>Ochrophyta</taxon>
        <taxon>PX clade</taxon>
        <taxon>Xanthophyceae</taxon>
        <taxon>Tribonematales</taxon>
        <taxon>Tribonemataceae</taxon>
        <taxon>Tribonema</taxon>
    </lineage>
</organism>
<dbReference type="Proteomes" id="UP000664859">
    <property type="component" value="Unassembled WGS sequence"/>
</dbReference>
<dbReference type="PROSITE" id="PS50164">
    <property type="entry name" value="GIY_YIG"/>
    <property type="match status" value="1"/>
</dbReference>
<dbReference type="EMBL" id="JAFCMP010000021">
    <property type="protein sequence ID" value="KAG5191363.1"/>
    <property type="molecule type" value="Genomic_DNA"/>
</dbReference>
<dbReference type="Pfam" id="PF01541">
    <property type="entry name" value="GIY-YIG"/>
    <property type="match status" value="1"/>
</dbReference>
<evidence type="ECO:0000313" key="2">
    <source>
        <dbReference type="EMBL" id="KAG5191363.1"/>
    </source>
</evidence>
<sequence>MSHYCYALCNDSGRTYIGYTVCPSRRLRQHNSSIKGGAKATRGRGPWRFIYVVEYINFTASEALSLEWHIKHPSKGIGRRGAQARTEALKCAFLRSKFTSKSADCRVHLTTEFARLQSHLPDVDVLLTDAISIAKPDGRVQLEASPTCSPTCCSTLKVPYMLLHPKGYNLKSE</sequence>
<name>A0A836CN45_9STRA</name>
<keyword evidence="3" id="KW-1185">Reference proteome</keyword>
<accession>A0A836CN45</accession>